<evidence type="ECO:0000256" key="5">
    <source>
        <dbReference type="ARBA" id="ARBA00023242"/>
    </source>
</evidence>
<reference evidence="7" key="2">
    <citation type="journal article" date="2023" name="IMA Fungus">
        <title>Comparative genomic study of the Penicillium genus elucidates a diverse pangenome and 15 lateral gene transfer events.</title>
        <authorList>
            <person name="Petersen C."/>
            <person name="Sorensen T."/>
            <person name="Nielsen M.R."/>
            <person name="Sondergaard T.E."/>
            <person name="Sorensen J.L."/>
            <person name="Fitzpatrick D.A."/>
            <person name="Frisvad J.C."/>
            <person name="Nielsen K.L."/>
        </authorList>
    </citation>
    <scope>NUCLEOTIDE SEQUENCE</scope>
    <source>
        <strain evidence="7">IBT 29677</strain>
    </source>
</reference>
<sequence length="208" mass="23346">MHRLRTNEQTEPLNDNAFIANSSVLSFDERTLPTVSESSISCSSQVRDAILSATGALTLPAPPLQRALTDAFFEQVYHDYPVVELEDISASDSSILLQQGVFLAGSLMRRDSDSLKLSQSLYEKIKTLIYLNYEPDSISILKTLCLLSCWSVKPPDKMSLDGPWHWTGVASRIALEMGLHQESTYINNPFASSLRKIFWHLYVCVDIE</sequence>
<name>A0A9W9W130_9EURO</name>
<dbReference type="InterPro" id="IPR052073">
    <property type="entry name" value="Amide_Lactam_Regulators"/>
</dbReference>
<accession>A0A9W9W130</accession>
<evidence type="ECO:0000313" key="7">
    <source>
        <dbReference type="EMBL" id="KAJ5396606.1"/>
    </source>
</evidence>
<dbReference type="GO" id="GO:0008270">
    <property type="term" value="F:zinc ion binding"/>
    <property type="evidence" value="ECO:0007669"/>
    <property type="project" value="InterPro"/>
</dbReference>
<keyword evidence="4" id="KW-0804">Transcription</keyword>
<keyword evidence="3" id="KW-0238">DNA-binding</keyword>
<dbReference type="Proteomes" id="UP001147747">
    <property type="component" value="Unassembled WGS sequence"/>
</dbReference>
<dbReference type="PANTHER" id="PTHR47171">
    <property type="entry name" value="FARA-RELATED"/>
    <property type="match status" value="1"/>
</dbReference>
<evidence type="ECO:0000256" key="2">
    <source>
        <dbReference type="ARBA" id="ARBA00023015"/>
    </source>
</evidence>
<evidence type="ECO:0000256" key="3">
    <source>
        <dbReference type="ARBA" id="ARBA00023125"/>
    </source>
</evidence>
<evidence type="ECO:0000256" key="1">
    <source>
        <dbReference type="ARBA" id="ARBA00022833"/>
    </source>
</evidence>
<dbReference type="PANTHER" id="PTHR47171:SF3">
    <property type="entry name" value="FARA-RELATED"/>
    <property type="match status" value="1"/>
</dbReference>
<dbReference type="AlphaFoldDB" id="A0A9W9W130"/>
<dbReference type="RefSeq" id="XP_056488658.1">
    <property type="nucleotide sequence ID" value="XM_056629356.1"/>
</dbReference>
<keyword evidence="8" id="KW-1185">Reference proteome</keyword>
<keyword evidence="2" id="KW-0805">Transcription regulation</keyword>
<keyword evidence="5" id="KW-0539">Nucleus</keyword>
<feature type="domain" description="Xylanolytic transcriptional activator regulatory" evidence="6">
    <location>
        <begin position="70"/>
        <end position="203"/>
    </location>
</feature>
<dbReference type="CDD" id="cd12148">
    <property type="entry name" value="fungal_TF_MHR"/>
    <property type="match status" value="1"/>
</dbReference>
<dbReference type="Pfam" id="PF04082">
    <property type="entry name" value="Fungal_trans"/>
    <property type="match status" value="1"/>
</dbReference>
<dbReference type="InterPro" id="IPR007219">
    <property type="entry name" value="XnlR_reg_dom"/>
</dbReference>
<protein>
    <recommendedName>
        <fullName evidence="6">Xylanolytic transcriptional activator regulatory domain-containing protein</fullName>
    </recommendedName>
</protein>
<dbReference type="EMBL" id="JAPZBU010000006">
    <property type="protein sequence ID" value="KAJ5396606.1"/>
    <property type="molecule type" value="Genomic_DNA"/>
</dbReference>
<dbReference type="GeneID" id="81368336"/>
<evidence type="ECO:0000256" key="4">
    <source>
        <dbReference type="ARBA" id="ARBA00023163"/>
    </source>
</evidence>
<gene>
    <name evidence="7" type="ORF">N7509_004719</name>
</gene>
<reference evidence="7" key="1">
    <citation type="submission" date="2022-12" db="EMBL/GenBank/DDBJ databases">
        <authorList>
            <person name="Petersen C."/>
        </authorList>
    </citation>
    <scope>NUCLEOTIDE SEQUENCE</scope>
    <source>
        <strain evidence="7">IBT 29677</strain>
    </source>
</reference>
<proteinExistence type="predicted"/>
<comment type="caution">
    <text evidence="7">The sequence shown here is derived from an EMBL/GenBank/DDBJ whole genome shotgun (WGS) entry which is preliminary data.</text>
</comment>
<dbReference type="GO" id="GO:0003677">
    <property type="term" value="F:DNA binding"/>
    <property type="evidence" value="ECO:0007669"/>
    <property type="project" value="UniProtKB-KW"/>
</dbReference>
<organism evidence="7 8">
    <name type="scientific">Penicillium cosmopolitanum</name>
    <dbReference type="NCBI Taxonomy" id="1131564"/>
    <lineage>
        <taxon>Eukaryota</taxon>
        <taxon>Fungi</taxon>
        <taxon>Dikarya</taxon>
        <taxon>Ascomycota</taxon>
        <taxon>Pezizomycotina</taxon>
        <taxon>Eurotiomycetes</taxon>
        <taxon>Eurotiomycetidae</taxon>
        <taxon>Eurotiales</taxon>
        <taxon>Aspergillaceae</taxon>
        <taxon>Penicillium</taxon>
    </lineage>
</organism>
<dbReference type="OrthoDB" id="39175at2759"/>
<keyword evidence="1" id="KW-0862">Zinc</keyword>
<evidence type="ECO:0000259" key="6">
    <source>
        <dbReference type="Pfam" id="PF04082"/>
    </source>
</evidence>
<dbReference type="GO" id="GO:0006351">
    <property type="term" value="P:DNA-templated transcription"/>
    <property type="evidence" value="ECO:0007669"/>
    <property type="project" value="InterPro"/>
</dbReference>
<evidence type="ECO:0000313" key="8">
    <source>
        <dbReference type="Proteomes" id="UP001147747"/>
    </source>
</evidence>